<reference evidence="2" key="1">
    <citation type="submission" date="2020-10" db="EMBL/GenBank/DDBJ databases">
        <authorList>
            <person name="Gilroy R."/>
        </authorList>
    </citation>
    <scope>NUCLEOTIDE SEQUENCE</scope>
    <source>
        <strain evidence="2">B3-2255</strain>
    </source>
</reference>
<dbReference type="GO" id="GO:0030572">
    <property type="term" value="F:phosphatidyltransferase activity"/>
    <property type="evidence" value="ECO:0007669"/>
    <property type="project" value="UniProtKB-ARBA"/>
</dbReference>
<dbReference type="PROSITE" id="PS50035">
    <property type="entry name" value="PLD"/>
    <property type="match status" value="2"/>
</dbReference>
<gene>
    <name evidence="2" type="ORF">IAC87_06715</name>
</gene>
<comment type="caution">
    <text evidence="2">The sequence shown here is derived from an EMBL/GenBank/DDBJ whole genome shotgun (WGS) entry which is preliminary data.</text>
</comment>
<dbReference type="Pfam" id="PF13091">
    <property type="entry name" value="PLDc_2"/>
    <property type="match status" value="2"/>
</dbReference>
<dbReference type="SUPFAM" id="SSF56024">
    <property type="entry name" value="Phospholipase D/nuclease"/>
    <property type="match status" value="2"/>
</dbReference>
<organism evidence="2 3">
    <name type="scientific">Candidatus Merdivivens faecigallinarum</name>
    <dbReference type="NCBI Taxonomy" id="2840871"/>
    <lineage>
        <taxon>Bacteria</taxon>
        <taxon>Pseudomonadati</taxon>
        <taxon>Bacteroidota</taxon>
        <taxon>Bacteroidia</taxon>
        <taxon>Bacteroidales</taxon>
        <taxon>Muribaculaceae</taxon>
        <taxon>Muribaculaceae incertae sedis</taxon>
        <taxon>Candidatus Merdivivens</taxon>
    </lineage>
</organism>
<dbReference type="EMBL" id="JADILY010000141">
    <property type="protein sequence ID" value="MBO8482219.1"/>
    <property type="molecule type" value="Genomic_DNA"/>
</dbReference>
<accession>A0A9D9J0M6</accession>
<dbReference type="PANTHER" id="PTHR21248:SF22">
    <property type="entry name" value="PHOSPHOLIPASE D"/>
    <property type="match status" value="1"/>
</dbReference>
<dbReference type="AlphaFoldDB" id="A0A9D9J0M6"/>
<evidence type="ECO:0000259" key="1">
    <source>
        <dbReference type="PROSITE" id="PS50035"/>
    </source>
</evidence>
<reference evidence="2" key="2">
    <citation type="journal article" date="2021" name="PeerJ">
        <title>Extensive microbial diversity within the chicken gut microbiome revealed by metagenomics and culture.</title>
        <authorList>
            <person name="Gilroy R."/>
            <person name="Ravi A."/>
            <person name="Getino M."/>
            <person name="Pursley I."/>
            <person name="Horton D.L."/>
            <person name="Alikhan N.F."/>
            <person name="Baker D."/>
            <person name="Gharbi K."/>
            <person name="Hall N."/>
            <person name="Watson M."/>
            <person name="Adriaenssens E.M."/>
            <person name="Foster-Nyarko E."/>
            <person name="Jarju S."/>
            <person name="Secka A."/>
            <person name="Antonio M."/>
            <person name="Oren A."/>
            <person name="Chaudhuri R.R."/>
            <person name="La Ragione R."/>
            <person name="Hildebrand F."/>
            <person name="Pallen M.J."/>
        </authorList>
    </citation>
    <scope>NUCLEOTIDE SEQUENCE</scope>
    <source>
        <strain evidence="2">B3-2255</strain>
    </source>
</reference>
<name>A0A9D9J0M6_9BACT</name>
<dbReference type="InterPro" id="IPR025202">
    <property type="entry name" value="PLD-like_dom"/>
</dbReference>
<dbReference type="InterPro" id="IPR001736">
    <property type="entry name" value="PLipase_D/transphosphatidylase"/>
</dbReference>
<feature type="domain" description="PLD phosphodiesterase" evidence="1">
    <location>
        <begin position="258"/>
        <end position="285"/>
    </location>
</feature>
<sequence length="346" mass="39472">MRLQEVKTGQNDTVNFYFTGRDALNALYGAIESANSSVLLEFFIIDDDDSGKRFAELLEAKARSGVRVMVSYDAIGSSSTRKRFFKKMAAAGIMVSEFNPVFSVYGLGHINHRNHRKVAVIDKNISFVGGVNIADRYYDGGKYALWRDTFCRIAGEGTAEQLSALFYNDFNHIYKSGGLVGEQWLVSKISGARSSIRIVTPYFAPSKELYKVLASACMRGVSIDLMIPYRTDSNILHYCNMASIEACLEMGLSFHLFYNGFNHSKVLIVDDEIAYVGSANMDNRSLRLDYEIMAEIRNRDYVGLLLKRFSRDLKYCRNLHGPDDWKERPKRSRLYERLARLLYRFL</sequence>
<proteinExistence type="predicted"/>
<evidence type="ECO:0000313" key="2">
    <source>
        <dbReference type="EMBL" id="MBO8482219.1"/>
    </source>
</evidence>
<protein>
    <recommendedName>
        <fullName evidence="1">PLD phosphodiesterase domain-containing protein</fullName>
    </recommendedName>
</protein>
<dbReference type="CDD" id="cd09110">
    <property type="entry name" value="PLDc_CLS_1"/>
    <property type="match status" value="1"/>
</dbReference>
<dbReference type="GO" id="GO:0032049">
    <property type="term" value="P:cardiolipin biosynthetic process"/>
    <property type="evidence" value="ECO:0007669"/>
    <property type="project" value="UniProtKB-ARBA"/>
</dbReference>
<evidence type="ECO:0000313" key="3">
    <source>
        <dbReference type="Proteomes" id="UP000823772"/>
    </source>
</evidence>
<dbReference type="Proteomes" id="UP000823772">
    <property type="component" value="Unassembled WGS sequence"/>
</dbReference>
<dbReference type="PANTHER" id="PTHR21248">
    <property type="entry name" value="CARDIOLIPIN SYNTHASE"/>
    <property type="match status" value="1"/>
</dbReference>
<feature type="domain" description="PLD phosphodiesterase" evidence="1">
    <location>
        <begin position="110"/>
        <end position="137"/>
    </location>
</feature>
<dbReference type="Gene3D" id="3.30.870.10">
    <property type="entry name" value="Endonuclease Chain A"/>
    <property type="match status" value="2"/>
</dbReference>
<dbReference type="SMART" id="SM00155">
    <property type="entry name" value="PLDc"/>
    <property type="match status" value="2"/>
</dbReference>
<dbReference type="CDD" id="cd09112">
    <property type="entry name" value="PLDc_CLS_2"/>
    <property type="match status" value="1"/>
</dbReference>